<proteinExistence type="predicted"/>
<organism evidence="1 2">
    <name type="scientific">Tritrichomonas musculus</name>
    <dbReference type="NCBI Taxonomy" id="1915356"/>
    <lineage>
        <taxon>Eukaryota</taxon>
        <taxon>Metamonada</taxon>
        <taxon>Parabasalia</taxon>
        <taxon>Tritrichomonadida</taxon>
        <taxon>Tritrichomonadidae</taxon>
        <taxon>Tritrichomonas</taxon>
    </lineage>
</organism>
<reference evidence="1 2" key="1">
    <citation type="submission" date="2024-04" db="EMBL/GenBank/DDBJ databases">
        <title>Tritrichomonas musculus Genome.</title>
        <authorList>
            <person name="Alves-Ferreira E."/>
            <person name="Grigg M."/>
            <person name="Lorenzi H."/>
            <person name="Galac M."/>
        </authorList>
    </citation>
    <scope>NUCLEOTIDE SEQUENCE [LARGE SCALE GENOMIC DNA]</scope>
    <source>
        <strain evidence="1 2">EAF2021</strain>
    </source>
</reference>
<accession>A0ABR2L857</accession>
<comment type="caution">
    <text evidence="1">The sequence shown here is derived from an EMBL/GenBank/DDBJ whole genome shotgun (WGS) entry which is preliminary data.</text>
</comment>
<keyword evidence="2" id="KW-1185">Reference proteome</keyword>
<gene>
    <name evidence="1" type="ORF">M9Y10_001214</name>
</gene>
<sequence length="96" mass="11537">MSNVDDIVCDLQWDLLKQLWESATLRSEIDMEYSDVPEEIQDQWFDELWNIDVSKWEPKDDDRALPGTHYGNNLGDVLEFNCYEIRSKMMDYLRKK</sequence>
<dbReference type="EMBL" id="JAPFFF010000001">
    <property type="protein sequence ID" value="KAK8898922.1"/>
    <property type="molecule type" value="Genomic_DNA"/>
</dbReference>
<protein>
    <submittedName>
        <fullName evidence="1">Uncharacterized protein</fullName>
    </submittedName>
</protein>
<evidence type="ECO:0000313" key="2">
    <source>
        <dbReference type="Proteomes" id="UP001470230"/>
    </source>
</evidence>
<name>A0ABR2L857_9EUKA</name>
<evidence type="ECO:0000313" key="1">
    <source>
        <dbReference type="EMBL" id="KAK8898922.1"/>
    </source>
</evidence>
<dbReference type="Proteomes" id="UP001470230">
    <property type="component" value="Unassembled WGS sequence"/>
</dbReference>